<dbReference type="Gene3D" id="1.10.287.90">
    <property type="match status" value="1"/>
</dbReference>
<keyword evidence="7" id="KW-1278">Translocase</keyword>
<sequence>MSKIRGRSQIGALLAGAALLLTAGPAGAGWGALNMPEGVTPISGEVYNLHMLILWICVAIGIVVFGTMIYSIIRFRKRDGAEAAQFHESTTVEIIWTIIPFLILVGMAIPATGTLITMENTEDPEMTVKVTGYQWNWHYKYMGEQVSFYSNLATPVDQIQGQAAKNENYLLEVDRRLVVPTDRKIRFLITSADVIHSWWVPDLGMKKDAIPGFVNEVWTKIEEPGVYRGQCTELCGRGHGFMPVVVEAKAPEAYREWLQKQKQSAQASNGNAGKVAQADK</sequence>
<keyword evidence="11 17" id="KW-0472">Membrane</keyword>
<comment type="cofactor">
    <cofactor evidence="15">
        <name>Cu cation</name>
        <dbReference type="ChEBI" id="CHEBI:23378"/>
    </cofactor>
    <text evidence="15">Binds a copper A center.</text>
</comment>
<evidence type="ECO:0000256" key="3">
    <source>
        <dbReference type="ARBA" id="ARBA00022448"/>
    </source>
</evidence>
<feature type="chain" id="PRO_5047419483" description="Cytochrome c oxidase subunit 2" evidence="18">
    <location>
        <begin position="29"/>
        <end position="280"/>
    </location>
</feature>
<evidence type="ECO:0000313" key="22">
    <source>
        <dbReference type="Proteomes" id="UP001575181"/>
    </source>
</evidence>
<evidence type="ECO:0000256" key="6">
    <source>
        <dbReference type="ARBA" id="ARBA00022723"/>
    </source>
</evidence>
<dbReference type="Pfam" id="PF02790">
    <property type="entry name" value="COX2_TM"/>
    <property type="match status" value="1"/>
</dbReference>
<keyword evidence="6 15" id="KW-0479">Metal-binding</keyword>
<keyword evidence="18" id="KW-0732">Signal</keyword>
<evidence type="ECO:0000256" key="17">
    <source>
        <dbReference type="SAM" id="Phobius"/>
    </source>
</evidence>
<dbReference type="NCBIfam" id="TIGR02866">
    <property type="entry name" value="CoxB"/>
    <property type="match status" value="1"/>
</dbReference>
<feature type="region of interest" description="Disordered" evidence="16">
    <location>
        <begin position="261"/>
        <end position="280"/>
    </location>
</feature>
<feature type="domain" description="Cytochrome oxidase subunit II copper A binding" evidence="19">
    <location>
        <begin position="123"/>
        <end position="260"/>
    </location>
</feature>
<dbReference type="PANTHER" id="PTHR22888">
    <property type="entry name" value="CYTOCHROME C OXIDASE, SUBUNIT II"/>
    <property type="match status" value="1"/>
</dbReference>
<comment type="subcellular location">
    <subcellularLocation>
        <location evidence="14">Cell membrane</location>
        <topology evidence="14">Multi-pass membrane protein</topology>
    </subcellularLocation>
    <subcellularLocation>
        <location evidence="1">Membrane</location>
        <topology evidence="1">Multi-pass membrane protein</topology>
    </subcellularLocation>
</comment>
<keyword evidence="10 15" id="KW-0186">Copper</keyword>
<keyword evidence="4 14" id="KW-0679">Respiratory chain</keyword>
<dbReference type="PROSITE" id="PS00078">
    <property type="entry name" value="COX2"/>
    <property type="match status" value="1"/>
</dbReference>
<comment type="caution">
    <text evidence="21">The sequence shown here is derived from an EMBL/GenBank/DDBJ whole genome shotgun (WGS) entry which is preliminary data.</text>
</comment>
<evidence type="ECO:0000256" key="4">
    <source>
        <dbReference type="ARBA" id="ARBA00022660"/>
    </source>
</evidence>
<dbReference type="InterPro" id="IPR014222">
    <property type="entry name" value="Cyt_c_oxidase_su2"/>
</dbReference>
<dbReference type="Gene3D" id="2.60.40.420">
    <property type="entry name" value="Cupredoxins - blue copper proteins"/>
    <property type="match status" value="1"/>
</dbReference>
<keyword evidence="9 17" id="KW-1133">Transmembrane helix</keyword>
<evidence type="ECO:0000256" key="14">
    <source>
        <dbReference type="RuleBase" id="RU000456"/>
    </source>
</evidence>
<dbReference type="InterPro" id="IPR011759">
    <property type="entry name" value="Cyt_c_oxidase_su2_TM_dom"/>
</dbReference>
<comment type="function">
    <text evidence="12 15">Subunits I and II form the functional core of the enzyme complex. Electrons originating in cytochrome c are transferred via heme a and Cu(A) to the binuclear center formed by heme a3 and Cu(B).</text>
</comment>
<evidence type="ECO:0000256" key="1">
    <source>
        <dbReference type="ARBA" id="ARBA00004141"/>
    </source>
</evidence>
<evidence type="ECO:0000256" key="13">
    <source>
        <dbReference type="ARBA" id="ARBA00047816"/>
    </source>
</evidence>
<proteinExistence type="inferred from homology"/>
<dbReference type="SUPFAM" id="SSF49503">
    <property type="entry name" value="Cupredoxins"/>
    <property type="match status" value="1"/>
</dbReference>
<dbReference type="Pfam" id="PF00116">
    <property type="entry name" value="COX2"/>
    <property type="match status" value="1"/>
</dbReference>
<evidence type="ECO:0000256" key="10">
    <source>
        <dbReference type="ARBA" id="ARBA00023008"/>
    </source>
</evidence>
<keyword evidence="22" id="KW-1185">Reference proteome</keyword>
<comment type="similarity">
    <text evidence="2 14">Belongs to the cytochrome c oxidase subunit 2 family.</text>
</comment>
<dbReference type="PRINTS" id="PR01166">
    <property type="entry name" value="CYCOXIDASEII"/>
</dbReference>
<dbReference type="PROSITE" id="PS50857">
    <property type="entry name" value="COX2_CUA"/>
    <property type="match status" value="1"/>
</dbReference>
<dbReference type="RefSeq" id="WP_373654120.1">
    <property type="nucleotide sequence ID" value="NZ_JBGUAW010000001.1"/>
</dbReference>
<evidence type="ECO:0000256" key="16">
    <source>
        <dbReference type="SAM" id="MobiDB-lite"/>
    </source>
</evidence>
<keyword evidence="5 14" id="KW-0812">Transmembrane</keyword>
<evidence type="ECO:0000313" key="21">
    <source>
        <dbReference type="EMBL" id="MFA9459329.1"/>
    </source>
</evidence>
<name>A0ABV4TPS6_9GAMM</name>
<dbReference type="InterPro" id="IPR008972">
    <property type="entry name" value="Cupredoxin"/>
</dbReference>
<protein>
    <recommendedName>
        <fullName evidence="15">Cytochrome c oxidase subunit 2</fullName>
        <ecNumber evidence="15">7.1.1.9</ecNumber>
    </recommendedName>
</protein>
<dbReference type="Proteomes" id="UP001575181">
    <property type="component" value="Unassembled WGS sequence"/>
</dbReference>
<feature type="transmembrane region" description="Helical" evidence="17">
    <location>
        <begin position="52"/>
        <end position="73"/>
    </location>
</feature>
<dbReference type="InterPro" id="IPR002429">
    <property type="entry name" value="CcO_II-like_C"/>
</dbReference>
<gene>
    <name evidence="21" type="primary">coxB</name>
    <name evidence="21" type="ORF">ACERLL_00625</name>
</gene>
<keyword evidence="3 14" id="KW-0813">Transport</keyword>
<organism evidence="21 22">
    <name type="scientific">Thiohalorhabdus methylotrophus</name>
    <dbReference type="NCBI Taxonomy" id="3242694"/>
    <lineage>
        <taxon>Bacteria</taxon>
        <taxon>Pseudomonadati</taxon>
        <taxon>Pseudomonadota</taxon>
        <taxon>Gammaproteobacteria</taxon>
        <taxon>Thiohalorhabdales</taxon>
        <taxon>Thiohalorhabdaceae</taxon>
        <taxon>Thiohalorhabdus</taxon>
    </lineage>
</organism>
<feature type="compositionally biased region" description="Polar residues" evidence="16">
    <location>
        <begin position="261"/>
        <end position="271"/>
    </location>
</feature>
<accession>A0ABV4TPS6</accession>
<comment type="catalytic activity">
    <reaction evidence="13 15">
        <text>4 Fe(II)-[cytochrome c] + O2 + 8 H(+)(in) = 4 Fe(III)-[cytochrome c] + 2 H2O + 4 H(+)(out)</text>
        <dbReference type="Rhea" id="RHEA:11436"/>
        <dbReference type="Rhea" id="RHEA-COMP:10350"/>
        <dbReference type="Rhea" id="RHEA-COMP:14399"/>
        <dbReference type="ChEBI" id="CHEBI:15377"/>
        <dbReference type="ChEBI" id="CHEBI:15378"/>
        <dbReference type="ChEBI" id="CHEBI:15379"/>
        <dbReference type="ChEBI" id="CHEBI:29033"/>
        <dbReference type="ChEBI" id="CHEBI:29034"/>
        <dbReference type="EC" id="7.1.1.9"/>
    </reaction>
</comment>
<dbReference type="SUPFAM" id="SSF81464">
    <property type="entry name" value="Cytochrome c oxidase subunit II-like, transmembrane region"/>
    <property type="match status" value="1"/>
</dbReference>
<dbReference type="InterPro" id="IPR036257">
    <property type="entry name" value="Cyt_c_oxidase_su2_TM_sf"/>
</dbReference>
<reference evidence="21 22" key="1">
    <citation type="submission" date="2024-08" db="EMBL/GenBank/DDBJ databases">
        <title>Whole-genome sequencing of halo(alkali)philic microorganisms from hypersaline lakes.</title>
        <authorList>
            <person name="Sorokin D.Y."/>
            <person name="Merkel A.Y."/>
            <person name="Messina E."/>
            <person name="Yakimov M."/>
        </authorList>
    </citation>
    <scope>NUCLEOTIDE SEQUENCE [LARGE SCALE GENOMIC DNA]</scope>
    <source>
        <strain evidence="21 22">Cl-TMA</strain>
    </source>
</reference>
<evidence type="ECO:0000259" key="20">
    <source>
        <dbReference type="PROSITE" id="PS50999"/>
    </source>
</evidence>
<feature type="domain" description="Cytochrome oxidase subunit II transmembrane region profile" evidence="20">
    <location>
        <begin position="27"/>
        <end position="122"/>
    </location>
</feature>
<dbReference type="PROSITE" id="PS50999">
    <property type="entry name" value="COX2_TM"/>
    <property type="match status" value="1"/>
</dbReference>
<evidence type="ECO:0000256" key="11">
    <source>
        <dbReference type="ARBA" id="ARBA00023136"/>
    </source>
</evidence>
<evidence type="ECO:0000256" key="12">
    <source>
        <dbReference type="ARBA" id="ARBA00024688"/>
    </source>
</evidence>
<evidence type="ECO:0000256" key="2">
    <source>
        <dbReference type="ARBA" id="ARBA00007866"/>
    </source>
</evidence>
<evidence type="ECO:0000256" key="8">
    <source>
        <dbReference type="ARBA" id="ARBA00022982"/>
    </source>
</evidence>
<evidence type="ECO:0000256" key="7">
    <source>
        <dbReference type="ARBA" id="ARBA00022967"/>
    </source>
</evidence>
<dbReference type="InterPro" id="IPR045187">
    <property type="entry name" value="CcO_II"/>
</dbReference>
<evidence type="ECO:0000256" key="15">
    <source>
        <dbReference type="RuleBase" id="RU004024"/>
    </source>
</evidence>
<dbReference type="PANTHER" id="PTHR22888:SF9">
    <property type="entry name" value="CYTOCHROME C OXIDASE SUBUNIT 2"/>
    <property type="match status" value="1"/>
</dbReference>
<evidence type="ECO:0000256" key="5">
    <source>
        <dbReference type="ARBA" id="ARBA00022692"/>
    </source>
</evidence>
<feature type="transmembrane region" description="Helical" evidence="17">
    <location>
        <begin position="94"/>
        <end position="116"/>
    </location>
</feature>
<evidence type="ECO:0000256" key="18">
    <source>
        <dbReference type="SAM" id="SignalP"/>
    </source>
</evidence>
<feature type="signal peptide" evidence="18">
    <location>
        <begin position="1"/>
        <end position="28"/>
    </location>
</feature>
<evidence type="ECO:0000259" key="19">
    <source>
        <dbReference type="PROSITE" id="PS50857"/>
    </source>
</evidence>
<keyword evidence="8 14" id="KW-0249">Electron transport</keyword>
<dbReference type="EC" id="7.1.1.9" evidence="15"/>
<dbReference type="InterPro" id="IPR001505">
    <property type="entry name" value="Copper_CuA"/>
</dbReference>
<evidence type="ECO:0000256" key="9">
    <source>
        <dbReference type="ARBA" id="ARBA00022989"/>
    </source>
</evidence>
<dbReference type="EMBL" id="JBGUAW010000001">
    <property type="protein sequence ID" value="MFA9459329.1"/>
    <property type="molecule type" value="Genomic_DNA"/>
</dbReference>